<dbReference type="Pfam" id="PF07899">
    <property type="entry name" value="Frigida"/>
    <property type="match status" value="1"/>
</dbReference>
<dbReference type="PANTHER" id="PTHR31791">
    <property type="entry name" value="FRIGIDA-LIKE PROTEIN 3-RELATED"/>
    <property type="match status" value="1"/>
</dbReference>
<evidence type="ECO:0000256" key="5">
    <source>
        <dbReference type="SAM" id="MobiDB-lite"/>
    </source>
</evidence>
<feature type="region of interest" description="Disordered" evidence="5">
    <location>
        <begin position="393"/>
        <end position="484"/>
    </location>
</feature>
<dbReference type="EMBL" id="OZ019911">
    <property type="protein sequence ID" value="CAK9213715.1"/>
    <property type="molecule type" value="Genomic_DNA"/>
</dbReference>
<evidence type="ECO:0000313" key="6">
    <source>
        <dbReference type="EMBL" id="CAK9213715.1"/>
    </source>
</evidence>
<feature type="compositionally biased region" description="Polar residues" evidence="5">
    <location>
        <begin position="455"/>
        <end position="484"/>
    </location>
</feature>
<dbReference type="Proteomes" id="UP001497512">
    <property type="component" value="Chromosome 19"/>
</dbReference>
<reference evidence="6" key="1">
    <citation type="submission" date="2024-02" db="EMBL/GenBank/DDBJ databases">
        <authorList>
            <consortium name="ELIXIR-Norway"/>
            <consortium name="Elixir Norway"/>
        </authorList>
    </citation>
    <scope>NUCLEOTIDE SEQUENCE</scope>
</reference>
<dbReference type="PANTHER" id="PTHR31791:SF4">
    <property type="entry name" value="FRIGIDA-LIKE PROTEIN 3"/>
    <property type="match status" value="1"/>
</dbReference>
<evidence type="ECO:0000256" key="4">
    <source>
        <dbReference type="RuleBase" id="RU364012"/>
    </source>
</evidence>
<keyword evidence="7" id="KW-1185">Reference proteome</keyword>
<keyword evidence="3 4" id="KW-0287">Flowering</keyword>
<evidence type="ECO:0000256" key="3">
    <source>
        <dbReference type="ARBA" id="ARBA00023089"/>
    </source>
</evidence>
<keyword evidence="2 4" id="KW-0221">Differentiation</keyword>
<dbReference type="InterPro" id="IPR012474">
    <property type="entry name" value="Frigida"/>
</dbReference>
<gene>
    <name evidence="6" type="ORF">CSSPTR1EN2_LOCUS11905</name>
</gene>
<organism evidence="6 7">
    <name type="scientific">Sphagnum troendelagicum</name>
    <dbReference type="NCBI Taxonomy" id="128251"/>
    <lineage>
        <taxon>Eukaryota</taxon>
        <taxon>Viridiplantae</taxon>
        <taxon>Streptophyta</taxon>
        <taxon>Embryophyta</taxon>
        <taxon>Bryophyta</taxon>
        <taxon>Sphagnophytina</taxon>
        <taxon>Sphagnopsida</taxon>
        <taxon>Sphagnales</taxon>
        <taxon>Sphagnaceae</taxon>
        <taxon>Sphagnum</taxon>
    </lineage>
</organism>
<evidence type="ECO:0000313" key="7">
    <source>
        <dbReference type="Proteomes" id="UP001497512"/>
    </source>
</evidence>
<keyword evidence="4" id="KW-0217">Developmental protein</keyword>
<name>A0ABP0U627_9BRYO</name>
<proteinExistence type="inferred from homology"/>
<evidence type="ECO:0000256" key="1">
    <source>
        <dbReference type="ARBA" id="ARBA00008956"/>
    </source>
</evidence>
<feature type="compositionally biased region" description="Low complexity" evidence="5">
    <location>
        <begin position="424"/>
        <end position="437"/>
    </location>
</feature>
<accession>A0ABP0U627</accession>
<comment type="similarity">
    <text evidence="1 4">Belongs to the Frigida family.</text>
</comment>
<feature type="compositionally biased region" description="Gly residues" evidence="5">
    <location>
        <begin position="414"/>
        <end position="423"/>
    </location>
</feature>
<sequence>MMLEDEDPISLAFKAGSERRDRLHKVIANLEIQRVAIENCSLEWKEIMVYFTELESSLQKRFQHLIAKEKALESKSQQLRQVLDKREEAVSAREQAMLSRVQEQKDSAISSLLEEKRKWLEERRTRHAGTGQAAAEKSPHVAAAVPKSVVGVTTTTPDEPVNSAPVAPNDPALPSQAMEVDAAAAASKLAGIPTVTASSEGALALAAAAHVSVIANKQVGGVSSQMMGTPSAGPSIFVNIKFHHVEFHHSKLIYEQYPNYPVPYSAGPLPQMAFPVLKTEFHVAICNVVDRLAKEGKQIEALSFAHAFGIMNRIQPVLLLKNYLKEARKTAQSILKNGNSSMAAQNDAALKELAALKAVLNCIEEYHLENHYPSMPLQKRVVQLEKAKSDRKRAAVAVKAGHTKRPRTSNATHGCGGYGGGSGSNNNSNNYDNRSYYRPSDRSQPSQYGHGVGVSSYSFSPQNNNYDRSGHQQGAYSTTYVSGNRTPVSLSSSQVYSAEHGYSSQAYGPTTGYNNPSAATYSSYQFGSSLQRPTPPTYQASFLH</sequence>
<evidence type="ECO:0000256" key="2">
    <source>
        <dbReference type="ARBA" id="ARBA00022782"/>
    </source>
</evidence>
<protein>
    <recommendedName>
        <fullName evidence="4">FRIGIDA-like protein</fullName>
    </recommendedName>
</protein>